<feature type="transmembrane region" description="Helical" evidence="8">
    <location>
        <begin position="85"/>
        <end position="107"/>
    </location>
</feature>
<evidence type="ECO:0000256" key="6">
    <source>
        <dbReference type="ARBA" id="ARBA00022989"/>
    </source>
</evidence>
<evidence type="ECO:0000256" key="2">
    <source>
        <dbReference type="ARBA" id="ARBA00005540"/>
    </source>
</evidence>
<dbReference type="GO" id="GO:0032217">
    <property type="term" value="F:riboflavin transmembrane transporter activity"/>
    <property type="evidence" value="ECO:0007669"/>
    <property type="project" value="InterPro"/>
</dbReference>
<dbReference type="AlphaFoldDB" id="A0A645FVW6"/>
<evidence type="ECO:0000256" key="4">
    <source>
        <dbReference type="ARBA" id="ARBA00022475"/>
    </source>
</evidence>
<dbReference type="GO" id="GO:0005886">
    <property type="term" value="C:plasma membrane"/>
    <property type="evidence" value="ECO:0007669"/>
    <property type="project" value="UniProtKB-SubCell"/>
</dbReference>
<organism evidence="9">
    <name type="scientific">bioreactor metagenome</name>
    <dbReference type="NCBI Taxonomy" id="1076179"/>
    <lineage>
        <taxon>unclassified sequences</taxon>
        <taxon>metagenomes</taxon>
        <taxon>ecological metagenomes</taxon>
    </lineage>
</organism>
<protein>
    <recommendedName>
        <fullName evidence="10">Riboflavin transporter RibU</fullName>
    </recommendedName>
</protein>
<name>A0A645FVW6_9ZZZZ</name>
<proteinExistence type="inferred from homology"/>
<evidence type="ECO:0000256" key="8">
    <source>
        <dbReference type="SAM" id="Phobius"/>
    </source>
</evidence>
<accession>A0A645FVW6</accession>
<keyword evidence="7 8" id="KW-0472">Membrane</keyword>
<keyword evidence="6 8" id="KW-1133">Transmembrane helix</keyword>
<dbReference type="PANTHER" id="PTHR38438:SF1">
    <property type="entry name" value="RIBOFLAVIN TRANSPORTER RIBU"/>
    <property type="match status" value="1"/>
</dbReference>
<comment type="caution">
    <text evidence="9">The sequence shown here is derived from an EMBL/GenBank/DDBJ whole genome shotgun (WGS) entry which is preliminary data.</text>
</comment>
<evidence type="ECO:0000256" key="5">
    <source>
        <dbReference type="ARBA" id="ARBA00022692"/>
    </source>
</evidence>
<evidence type="ECO:0000256" key="3">
    <source>
        <dbReference type="ARBA" id="ARBA00022448"/>
    </source>
</evidence>
<gene>
    <name evidence="9" type="ORF">SDC9_165044</name>
</gene>
<feature type="transmembrane region" description="Helical" evidence="8">
    <location>
        <begin position="41"/>
        <end position="65"/>
    </location>
</feature>
<keyword evidence="4" id="KW-1003">Cell membrane</keyword>
<evidence type="ECO:0000256" key="7">
    <source>
        <dbReference type="ARBA" id="ARBA00023136"/>
    </source>
</evidence>
<reference evidence="9" key="1">
    <citation type="submission" date="2019-08" db="EMBL/GenBank/DDBJ databases">
        <authorList>
            <person name="Kucharzyk K."/>
            <person name="Murdoch R.W."/>
            <person name="Higgins S."/>
            <person name="Loffler F."/>
        </authorList>
    </citation>
    <scope>NUCLEOTIDE SEQUENCE</scope>
</reference>
<dbReference type="Gene3D" id="1.10.1760.20">
    <property type="match status" value="1"/>
</dbReference>
<evidence type="ECO:0000256" key="1">
    <source>
        <dbReference type="ARBA" id="ARBA00004651"/>
    </source>
</evidence>
<evidence type="ECO:0008006" key="10">
    <source>
        <dbReference type="Google" id="ProtNLM"/>
    </source>
</evidence>
<dbReference type="Pfam" id="PF12822">
    <property type="entry name" value="ECF_trnsprt"/>
    <property type="match status" value="1"/>
</dbReference>
<dbReference type="InterPro" id="IPR024529">
    <property type="entry name" value="ECF_trnsprt_substrate-spec"/>
</dbReference>
<dbReference type="PANTHER" id="PTHR38438">
    <property type="entry name" value="RIBOFLAVIN TRANSPORTER RIBU"/>
    <property type="match status" value="1"/>
</dbReference>
<dbReference type="EMBL" id="VSSQ01064872">
    <property type="protein sequence ID" value="MPN17689.1"/>
    <property type="molecule type" value="Genomic_DNA"/>
</dbReference>
<comment type="subcellular location">
    <subcellularLocation>
        <location evidence="1">Cell membrane</location>
        <topology evidence="1">Multi-pass membrane protein</topology>
    </subcellularLocation>
</comment>
<feature type="transmembrane region" description="Helical" evidence="8">
    <location>
        <begin position="12"/>
        <end position="34"/>
    </location>
</feature>
<dbReference type="InterPro" id="IPR025720">
    <property type="entry name" value="RibU"/>
</dbReference>
<keyword evidence="3" id="KW-0813">Transport</keyword>
<keyword evidence="5 8" id="KW-0812">Transmembrane</keyword>
<evidence type="ECO:0000313" key="9">
    <source>
        <dbReference type="EMBL" id="MPN17689.1"/>
    </source>
</evidence>
<comment type="similarity">
    <text evidence="2">Belongs to the prokaryotic riboflavin transporter (P-RFT) (TC 2.A.87) family.</text>
</comment>
<sequence length="127" mass="13521">MIQGVTVSSASGLYGILMHIIATSSLVITASLIYRARHTRVGAALGLVCGTLMMGGVMMVANHFITPVFTGWPVEAVDAMLLPVILPFNLAKAGINSVVTFAVYKLVSRYIVHSESRQKAGEVKDNS</sequence>